<evidence type="ECO:0000259" key="7">
    <source>
        <dbReference type="PROSITE" id="PS50863"/>
    </source>
</evidence>
<evidence type="ECO:0000313" key="8">
    <source>
        <dbReference type="EMBL" id="CAA7023205.1"/>
    </source>
</evidence>
<dbReference type="AlphaFoldDB" id="A0A6D2I4I3"/>
<gene>
    <name evidence="8" type="ORF">MERR_LOCUS10440</name>
</gene>
<feature type="domain" description="TF-B3" evidence="7">
    <location>
        <begin position="17"/>
        <end position="111"/>
    </location>
</feature>
<dbReference type="InterPro" id="IPR003340">
    <property type="entry name" value="B3_DNA-bd"/>
</dbReference>
<dbReference type="EMBL" id="CACVBM020000777">
    <property type="protein sequence ID" value="CAA7023205.1"/>
    <property type="molecule type" value="Genomic_DNA"/>
</dbReference>
<keyword evidence="9" id="KW-1185">Reference proteome</keyword>
<evidence type="ECO:0000256" key="5">
    <source>
        <dbReference type="ARBA" id="ARBA00023242"/>
    </source>
</evidence>
<dbReference type="PROSITE" id="PS50863">
    <property type="entry name" value="B3"/>
    <property type="match status" value="1"/>
</dbReference>
<feature type="compositionally biased region" description="Low complexity" evidence="6">
    <location>
        <begin position="136"/>
        <end position="155"/>
    </location>
</feature>
<comment type="subcellular location">
    <subcellularLocation>
        <location evidence="1">Nucleus</location>
    </subcellularLocation>
</comment>
<dbReference type="InterPro" id="IPR050655">
    <property type="entry name" value="Plant_B3_domain"/>
</dbReference>
<organism evidence="8 9">
    <name type="scientific">Microthlaspi erraticum</name>
    <dbReference type="NCBI Taxonomy" id="1685480"/>
    <lineage>
        <taxon>Eukaryota</taxon>
        <taxon>Viridiplantae</taxon>
        <taxon>Streptophyta</taxon>
        <taxon>Embryophyta</taxon>
        <taxon>Tracheophyta</taxon>
        <taxon>Spermatophyta</taxon>
        <taxon>Magnoliopsida</taxon>
        <taxon>eudicotyledons</taxon>
        <taxon>Gunneridae</taxon>
        <taxon>Pentapetalae</taxon>
        <taxon>rosids</taxon>
        <taxon>malvids</taxon>
        <taxon>Brassicales</taxon>
        <taxon>Brassicaceae</taxon>
        <taxon>Coluteocarpeae</taxon>
        <taxon>Microthlaspi</taxon>
    </lineage>
</organism>
<keyword evidence="2" id="KW-0805">Transcription regulation</keyword>
<evidence type="ECO:0000256" key="4">
    <source>
        <dbReference type="ARBA" id="ARBA00023163"/>
    </source>
</evidence>
<dbReference type="Pfam" id="PF02362">
    <property type="entry name" value="B3"/>
    <property type="match status" value="1"/>
</dbReference>
<dbReference type="GO" id="GO:0005634">
    <property type="term" value="C:nucleus"/>
    <property type="evidence" value="ECO:0007669"/>
    <property type="project" value="UniProtKB-SubCell"/>
</dbReference>
<dbReference type="PANTHER" id="PTHR31920">
    <property type="entry name" value="B3 DOMAIN-CONTAINING"/>
    <property type="match status" value="1"/>
</dbReference>
<sequence length="273" mass="30616">MSAMSVIEQNVSKPSFCKSVPLGGSWNSKSMRIIPEELERSMPGALEHKVVFKVRWENSWLLWVQREKKDLFIDEEDWDEFVDDNRLAPNDILVFTHEDTMRFEVQIFKNGEKELMSAPPEAEPETKPLNPKPQETNTATASTSASASANGGTNSRVSQGCGNDKSPEQYLLNPKSAYFVKTVGKKNDVLYVRQPVIKKYGLKFGPVDSAINYYLPNGTEEAAVNKVYTGYPCFTGWGAICRAHKLQQGDTVVCELERSGDVVTAVRLHFVDK</sequence>
<feature type="region of interest" description="Disordered" evidence="6">
    <location>
        <begin position="116"/>
        <end position="166"/>
    </location>
</feature>
<dbReference type="PANTHER" id="PTHR31920:SF125">
    <property type="entry name" value="TF-B3 DOMAIN-CONTAINING PROTEIN"/>
    <property type="match status" value="1"/>
</dbReference>
<dbReference type="GO" id="GO:0003677">
    <property type="term" value="F:DNA binding"/>
    <property type="evidence" value="ECO:0007669"/>
    <property type="project" value="UniProtKB-KW"/>
</dbReference>
<evidence type="ECO:0000256" key="2">
    <source>
        <dbReference type="ARBA" id="ARBA00023015"/>
    </source>
</evidence>
<name>A0A6D2I4I3_9BRAS</name>
<keyword evidence="5" id="KW-0539">Nucleus</keyword>
<dbReference type="CDD" id="cd10017">
    <property type="entry name" value="B3_DNA"/>
    <property type="match status" value="1"/>
</dbReference>
<keyword evidence="3" id="KW-0238">DNA-binding</keyword>
<dbReference type="OrthoDB" id="1042985at2759"/>
<dbReference type="Proteomes" id="UP000467841">
    <property type="component" value="Unassembled WGS sequence"/>
</dbReference>
<keyword evidence="4" id="KW-0804">Transcription</keyword>
<evidence type="ECO:0000313" key="9">
    <source>
        <dbReference type="Proteomes" id="UP000467841"/>
    </source>
</evidence>
<protein>
    <recommendedName>
        <fullName evidence="7">TF-B3 domain-containing protein</fullName>
    </recommendedName>
</protein>
<accession>A0A6D2I4I3</accession>
<evidence type="ECO:0000256" key="6">
    <source>
        <dbReference type="SAM" id="MobiDB-lite"/>
    </source>
</evidence>
<dbReference type="SMART" id="SM01019">
    <property type="entry name" value="B3"/>
    <property type="match status" value="2"/>
</dbReference>
<evidence type="ECO:0000256" key="3">
    <source>
        <dbReference type="ARBA" id="ARBA00023125"/>
    </source>
</evidence>
<evidence type="ECO:0000256" key="1">
    <source>
        <dbReference type="ARBA" id="ARBA00004123"/>
    </source>
</evidence>
<proteinExistence type="predicted"/>
<comment type="caution">
    <text evidence="8">The sequence shown here is derived from an EMBL/GenBank/DDBJ whole genome shotgun (WGS) entry which is preliminary data.</text>
</comment>
<dbReference type="InterPro" id="IPR015300">
    <property type="entry name" value="DNA-bd_pseudobarrel_sf"/>
</dbReference>
<dbReference type="Gene3D" id="2.40.330.10">
    <property type="entry name" value="DNA-binding pseudobarrel domain"/>
    <property type="match status" value="2"/>
</dbReference>
<dbReference type="SUPFAM" id="SSF101936">
    <property type="entry name" value="DNA-binding pseudobarrel domain"/>
    <property type="match status" value="2"/>
</dbReference>
<reference evidence="8" key="1">
    <citation type="submission" date="2020-01" db="EMBL/GenBank/DDBJ databases">
        <authorList>
            <person name="Mishra B."/>
        </authorList>
    </citation>
    <scope>NUCLEOTIDE SEQUENCE [LARGE SCALE GENOMIC DNA]</scope>
</reference>